<sequence length="67" mass="7734">MKLYLTACIWRPSCGTGWRSIFLFLRRSSGFWPEIRLYASGCMTMQPGKIYLSRTGRCIGWFVAGFT</sequence>
<gene>
    <name evidence="1" type="ORF">ETH52_27560</name>
</gene>
<accession>A0A483VYA0</accession>
<name>A0A483VYA0_KLEPN</name>
<protein>
    <submittedName>
        <fullName evidence="1">Uncharacterized protein</fullName>
    </submittedName>
</protein>
<dbReference type="AlphaFoldDB" id="A0A483VYA0"/>
<evidence type="ECO:0000313" key="1">
    <source>
        <dbReference type="EMBL" id="TCY90543.1"/>
    </source>
</evidence>
<organism evidence="1">
    <name type="scientific">Klebsiella pneumoniae</name>
    <dbReference type="NCBI Taxonomy" id="573"/>
    <lineage>
        <taxon>Bacteria</taxon>
        <taxon>Pseudomonadati</taxon>
        <taxon>Pseudomonadota</taxon>
        <taxon>Gammaproteobacteria</taxon>
        <taxon>Enterobacterales</taxon>
        <taxon>Enterobacteriaceae</taxon>
        <taxon>Klebsiella/Raoultella group</taxon>
        <taxon>Klebsiella</taxon>
        <taxon>Klebsiella pneumoniae complex</taxon>
    </lineage>
</organism>
<comment type="caution">
    <text evidence="1">The sequence shown here is derived from an EMBL/GenBank/DDBJ whole genome shotgun (WGS) entry which is preliminary data.</text>
</comment>
<reference evidence="1" key="1">
    <citation type="submission" date="2019-01" db="EMBL/GenBank/DDBJ databases">
        <authorList>
            <person name="Lista F."/>
            <person name="Gentile B."/>
            <person name="Anselmo A."/>
            <person name="Fasciana T."/>
            <person name="Giammanco A."/>
        </authorList>
    </citation>
    <scope>NUCLEOTIDE SEQUENCE</scope>
    <source>
        <strain evidence="1">9R</strain>
    </source>
</reference>
<dbReference type="EMBL" id="SDDM01000076">
    <property type="protein sequence ID" value="TCY90543.1"/>
    <property type="molecule type" value="Genomic_DNA"/>
</dbReference>
<proteinExistence type="predicted"/>